<dbReference type="AlphaFoldDB" id="A0A1I2PIW4"/>
<evidence type="ECO:0000256" key="3">
    <source>
        <dbReference type="ARBA" id="ARBA00023136"/>
    </source>
</evidence>
<gene>
    <name evidence="7" type="ORF">SAMN04488025_11844</name>
</gene>
<dbReference type="Proteomes" id="UP000198661">
    <property type="component" value="Unassembled WGS sequence"/>
</dbReference>
<feature type="signal peptide" evidence="6">
    <location>
        <begin position="1"/>
        <end position="22"/>
    </location>
</feature>
<dbReference type="RefSeq" id="WP_092038860.1">
    <property type="nucleotide sequence ID" value="NZ_FOOK01000018.1"/>
</dbReference>
<dbReference type="PANTHER" id="PTHR43649:SF33">
    <property type="entry name" value="POLYGALACTURONAN_RHAMNOGALACTURONAN-BINDING PROTEIN YTCQ"/>
    <property type="match status" value="1"/>
</dbReference>
<name>A0A1I2PIW4_9BACL</name>
<sequence length="520" mass="59654">MRRFRRWIAWMCVLALTGSLLACSSRDAEDADSKDKKYTITSIDFLYTDIPPKDGRGVKMINERFNVDYRREYVVYTEYVQKLTARVASGDIPDVIGFEGSIDRTNFFKWAKQGAFLPLNDYIDDYPTLKMVPKEVWNAVSVDGKIYAIPKYYPQNYLLTPIIRKDWLDKLGLKMPTNYEELKEVAIAFATKDPDGNGKDDTYGLVFGEKLWPNYHFGTYWDADAWYHKNEKGQYIPGIISDARKEWIQLMAELYKAGAIQKDFVLLNPNEANTRVFYAGKAGIMVGAPRGMSDDYMKALKKIHPDAELAAIPPFEAPDGSRGYTAGSGYYTMTALSAKLADDPGKVRRILEIIDFGRKFYPPDQQKPENKDFDWLYGNEGTGYQIVDGVATPPDGKKGLAPFNYLIDNKMWAPSDEANQYHRTYKTKEYRKLAKELEEMHAGIKHYQNPIHQVYSKTFVEKGQEITEKLLNEQARMITGDLPLSEWDRLVKEYLDSGGAQIIEEVNREIQKNNIQSGWK</sequence>
<dbReference type="PANTHER" id="PTHR43649">
    <property type="entry name" value="ARABINOSE-BINDING PROTEIN-RELATED"/>
    <property type="match status" value="1"/>
</dbReference>
<keyword evidence="2 6" id="KW-0732">Signal</keyword>
<keyword evidence="8" id="KW-1185">Reference proteome</keyword>
<dbReference type="OrthoDB" id="9787283at2"/>
<evidence type="ECO:0000256" key="6">
    <source>
        <dbReference type="SAM" id="SignalP"/>
    </source>
</evidence>
<reference evidence="7 8" key="1">
    <citation type="submission" date="2016-10" db="EMBL/GenBank/DDBJ databases">
        <authorList>
            <person name="de Groot N.N."/>
        </authorList>
    </citation>
    <scope>NUCLEOTIDE SEQUENCE [LARGE SCALE GENOMIC DNA]</scope>
    <source>
        <strain evidence="7 8">DSM 44945</strain>
    </source>
</reference>
<dbReference type="Gene3D" id="3.40.190.10">
    <property type="entry name" value="Periplasmic binding protein-like II"/>
    <property type="match status" value="2"/>
</dbReference>
<evidence type="ECO:0000256" key="2">
    <source>
        <dbReference type="ARBA" id="ARBA00022729"/>
    </source>
</evidence>
<keyword evidence="5" id="KW-0449">Lipoprotein</keyword>
<dbReference type="EMBL" id="FOOK01000018">
    <property type="protein sequence ID" value="SFG16028.1"/>
    <property type="molecule type" value="Genomic_DNA"/>
</dbReference>
<organism evidence="7 8">
    <name type="scientific">Planifilum fulgidum</name>
    <dbReference type="NCBI Taxonomy" id="201973"/>
    <lineage>
        <taxon>Bacteria</taxon>
        <taxon>Bacillati</taxon>
        <taxon>Bacillota</taxon>
        <taxon>Bacilli</taxon>
        <taxon>Bacillales</taxon>
        <taxon>Thermoactinomycetaceae</taxon>
        <taxon>Planifilum</taxon>
    </lineage>
</organism>
<dbReference type="InterPro" id="IPR006059">
    <property type="entry name" value="SBP"/>
</dbReference>
<dbReference type="PROSITE" id="PS51257">
    <property type="entry name" value="PROKAR_LIPOPROTEIN"/>
    <property type="match status" value="1"/>
</dbReference>
<evidence type="ECO:0000256" key="4">
    <source>
        <dbReference type="ARBA" id="ARBA00023139"/>
    </source>
</evidence>
<evidence type="ECO:0000256" key="5">
    <source>
        <dbReference type="ARBA" id="ARBA00023288"/>
    </source>
</evidence>
<keyword evidence="1" id="KW-1003">Cell membrane</keyword>
<accession>A0A1I2PIW4</accession>
<keyword evidence="3" id="KW-0472">Membrane</keyword>
<dbReference type="InterPro" id="IPR050490">
    <property type="entry name" value="Bact_solute-bd_prot1"/>
</dbReference>
<feature type="chain" id="PRO_5039185812" evidence="6">
    <location>
        <begin position="23"/>
        <end position="520"/>
    </location>
</feature>
<dbReference type="SUPFAM" id="SSF53850">
    <property type="entry name" value="Periplasmic binding protein-like II"/>
    <property type="match status" value="1"/>
</dbReference>
<dbReference type="Pfam" id="PF13416">
    <property type="entry name" value="SBP_bac_8"/>
    <property type="match status" value="1"/>
</dbReference>
<keyword evidence="4" id="KW-0564">Palmitate</keyword>
<evidence type="ECO:0000313" key="8">
    <source>
        <dbReference type="Proteomes" id="UP000198661"/>
    </source>
</evidence>
<evidence type="ECO:0000256" key="1">
    <source>
        <dbReference type="ARBA" id="ARBA00022475"/>
    </source>
</evidence>
<proteinExistence type="predicted"/>
<evidence type="ECO:0000313" key="7">
    <source>
        <dbReference type="EMBL" id="SFG16028.1"/>
    </source>
</evidence>
<protein>
    <submittedName>
        <fullName evidence="7">Putative aldouronate transport system substrate-binding protein</fullName>
    </submittedName>
</protein>
<dbReference type="STRING" id="201973.SAMN04488025_11844"/>